<accession>A0A1R2CPN0</accession>
<keyword evidence="2" id="KW-1185">Reference proteome</keyword>
<evidence type="ECO:0000313" key="2">
    <source>
        <dbReference type="Proteomes" id="UP000187209"/>
    </source>
</evidence>
<reference evidence="1 2" key="1">
    <citation type="submission" date="2016-11" db="EMBL/GenBank/DDBJ databases">
        <title>The macronuclear genome of Stentor coeruleus: a giant cell with tiny introns.</title>
        <authorList>
            <person name="Slabodnick M."/>
            <person name="Ruby J.G."/>
            <person name="Reiff S.B."/>
            <person name="Swart E.C."/>
            <person name="Gosai S."/>
            <person name="Prabakaran S."/>
            <person name="Witkowska E."/>
            <person name="Larue G.E."/>
            <person name="Fisher S."/>
            <person name="Freeman R.M."/>
            <person name="Gunawardena J."/>
            <person name="Chu W."/>
            <person name="Stover N.A."/>
            <person name="Gregory B.D."/>
            <person name="Nowacki M."/>
            <person name="Derisi J."/>
            <person name="Roy S.W."/>
            <person name="Marshall W.F."/>
            <person name="Sood P."/>
        </authorList>
    </citation>
    <scope>NUCLEOTIDE SEQUENCE [LARGE SCALE GENOMIC DNA]</scope>
    <source>
        <strain evidence="1">WM001</strain>
    </source>
</reference>
<dbReference type="AlphaFoldDB" id="A0A1R2CPN0"/>
<dbReference type="Proteomes" id="UP000187209">
    <property type="component" value="Unassembled WGS sequence"/>
</dbReference>
<organism evidence="1 2">
    <name type="scientific">Stentor coeruleus</name>
    <dbReference type="NCBI Taxonomy" id="5963"/>
    <lineage>
        <taxon>Eukaryota</taxon>
        <taxon>Sar</taxon>
        <taxon>Alveolata</taxon>
        <taxon>Ciliophora</taxon>
        <taxon>Postciliodesmatophora</taxon>
        <taxon>Heterotrichea</taxon>
        <taxon>Heterotrichida</taxon>
        <taxon>Stentoridae</taxon>
        <taxon>Stentor</taxon>
    </lineage>
</organism>
<proteinExistence type="predicted"/>
<evidence type="ECO:0000313" key="1">
    <source>
        <dbReference type="EMBL" id="OMJ90951.1"/>
    </source>
</evidence>
<comment type="caution">
    <text evidence="1">The sequence shown here is derived from an EMBL/GenBank/DDBJ whole genome shotgun (WGS) entry which is preliminary data.</text>
</comment>
<gene>
    <name evidence="1" type="ORF">SteCoe_6619</name>
</gene>
<name>A0A1R2CPN0_9CILI</name>
<dbReference type="EMBL" id="MPUH01000092">
    <property type="protein sequence ID" value="OMJ90951.1"/>
    <property type="molecule type" value="Genomic_DNA"/>
</dbReference>
<protein>
    <submittedName>
        <fullName evidence="1">Uncharacterized protein</fullName>
    </submittedName>
</protein>
<sequence length="318" mass="36523">MDLKKFKLNLESTLGKRLEKVSKDMLTCKLDLEKVTSSLKEINNYVERKNYHRVKRHSIYPKAQSQPVLPTVKDIQQKIIRKPQEENKQIPVIKGQKEVKNTEPGVNGVKIFPSTLEQFIKTIKKVRTTTRKIPEIPLDQLNTQIKDIESHYSSETLNNKPPFNISLGGKSAFDIIKGMNKDCFRLTENPDKRIIWSLGLVYELLGEEFNPESSTAKSQVQDFLNFCIESPNISEFLMEVFKSFDFSDNNVDAIDEYIKGKEDLLAPQIYTQVSQLCGLMMVSLREAVVYAGLIKGKSPVWRIYSRLQYKKAVIEGRA</sequence>